<dbReference type="SUPFAM" id="SSF53254">
    <property type="entry name" value="Phosphoglycerate mutase-like"/>
    <property type="match status" value="1"/>
</dbReference>
<comment type="caution">
    <text evidence="2">The sequence shown here is derived from an EMBL/GenBank/DDBJ whole genome shotgun (WGS) entry which is preliminary data.</text>
</comment>
<name>A0AAE1C5K3_9PEZI</name>
<evidence type="ECO:0000313" key="2">
    <source>
        <dbReference type="EMBL" id="KAK3678872.1"/>
    </source>
</evidence>
<dbReference type="PANTHER" id="PTHR48100:SF1">
    <property type="entry name" value="HISTIDINE PHOSPHATASE FAMILY PROTEIN-RELATED"/>
    <property type="match status" value="1"/>
</dbReference>
<dbReference type="PANTHER" id="PTHR48100">
    <property type="entry name" value="BROAD-SPECIFICITY PHOSPHATASE YOR283W-RELATED"/>
    <property type="match status" value="1"/>
</dbReference>
<keyword evidence="3" id="KW-1185">Reference proteome</keyword>
<feature type="region of interest" description="Disordered" evidence="1">
    <location>
        <begin position="634"/>
        <end position="687"/>
    </location>
</feature>
<dbReference type="SMART" id="SM00855">
    <property type="entry name" value="PGAM"/>
    <property type="match status" value="1"/>
</dbReference>
<evidence type="ECO:0000256" key="1">
    <source>
        <dbReference type="SAM" id="MobiDB-lite"/>
    </source>
</evidence>
<dbReference type="InterPro" id="IPR029033">
    <property type="entry name" value="His_PPase_superfam"/>
</dbReference>
<feature type="compositionally biased region" description="Basic and acidic residues" evidence="1">
    <location>
        <begin position="388"/>
        <end position="406"/>
    </location>
</feature>
<dbReference type="EMBL" id="JAUTXT010000003">
    <property type="protein sequence ID" value="KAK3678872.1"/>
    <property type="molecule type" value="Genomic_DNA"/>
</dbReference>
<feature type="region of interest" description="Disordered" evidence="1">
    <location>
        <begin position="317"/>
        <end position="406"/>
    </location>
</feature>
<dbReference type="Gene3D" id="3.40.50.1240">
    <property type="entry name" value="Phosphoglycerate mutase-like"/>
    <property type="match status" value="1"/>
</dbReference>
<dbReference type="AlphaFoldDB" id="A0AAE1C5K3"/>
<protein>
    <submittedName>
        <fullName evidence="2">Phosphoglycerate mutase pmu1</fullName>
    </submittedName>
</protein>
<feature type="compositionally biased region" description="Basic and acidic residues" evidence="1">
    <location>
        <begin position="634"/>
        <end position="643"/>
    </location>
</feature>
<organism evidence="2 3">
    <name type="scientific">Recurvomyces mirabilis</name>
    <dbReference type="NCBI Taxonomy" id="574656"/>
    <lineage>
        <taxon>Eukaryota</taxon>
        <taxon>Fungi</taxon>
        <taxon>Dikarya</taxon>
        <taxon>Ascomycota</taxon>
        <taxon>Pezizomycotina</taxon>
        <taxon>Dothideomycetes</taxon>
        <taxon>Dothideomycetidae</taxon>
        <taxon>Mycosphaerellales</taxon>
        <taxon>Teratosphaeriaceae</taxon>
        <taxon>Recurvomyces</taxon>
    </lineage>
</organism>
<reference evidence="2" key="1">
    <citation type="submission" date="2023-07" db="EMBL/GenBank/DDBJ databases">
        <title>Black Yeasts Isolated from many extreme environments.</title>
        <authorList>
            <person name="Coleine C."/>
            <person name="Stajich J.E."/>
            <person name="Selbmann L."/>
        </authorList>
    </citation>
    <scope>NUCLEOTIDE SEQUENCE</scope>
    <source>
        <strain evidence="2">CCFEE 5485</strain>
    </source>
</reference>
<feature type="region of interest" description="Disordered" evidence="1">
    <location>
        <begin position="418"/>
        <end position="577"/>
    </location>
</feature>
<dbReference type="GO" id="GO:0005737">
    <property type="term" value="C:cytoplasm"/>
    <property type="evidence" value="ECO:0007669"/>
    <property type="project" value="TreeGrafter"/>
</dbReference>
<feature type="compositionally biased region" description="Basic residues" evidence="1">
    <location>
        <begin position="674"/>
        <end position="687"/>
    </location>
</feature>
<feature type="compositionally biased region" description="Basic and acidic residues" evidence="1">
    <location>
        <begin position="424"/>
        <end position="434"/>
    </location>
</feature>
<dbReference type="InterPro" id="IPR013078">
    <property type="entry name" value="His_Pase_superF_clade-1"/>
</dbReference>
<feature type="compositionally biased region" description="Polar residues" evidence="1">
    <location>
        <begin position="537"/>
        <end position="553"/>
    </location>
</feature>
<dbReference type="InterPro" id="IPR050275">
    <property type="entry name" value="PGM_Phosphatase"/>
</dbReference>
<feature type="compositionally biased region" description="Low complexity" evidence="1">
    <location>
        <begin position="435"/>
        <end position="464"/>
    </location>
</feature>
<gene>
    <name evidence="2" type="primary">PMU1_1</name>
    <name evidence="2" type="ORF">LTR78_001325</name>
</gene>
<accession>A0AAE1C5K3</accession>
<sequence length="687" mass="76091">MGSTGDLLYDYATVKGFFLQDDAATDPATFDYSKHNFGLIDRTYPSDSATPDAEKRTQWQRFSARLKHMIETAPTGTTYKLFYLGRHGEGDHNVAEAFYGTKAWDEYWSKLDGNGTVTWSDAHLTAVGEEQAREAGAFLGEQYAFAKMPEPEGWYVSPLTRCLQTCDLTWSGLKLHGEQPFKPIIKEFVREVMGEHTCDRRSTRTVIHETAPKWTIEDGFAENDELWQASHRETWAEHDIRTRALLDDLFAHDSSSVLSVTAHSGTIASLLRVTGHRKFPLPTGGMIPFNQRQMYLMEKDNKGPVNLCAKQTDRFEIPANGRLGGSPSNMAPKRGNDHYSPKAPRRSGRGSTPLRVSQPVANSSTAREVPQQGKTRTSASARAPAPRSRSEPEPEPEKQLTQTEKRREQRLLREHKNAVTAAAARHEVKQRKADAAAVRAQAQTGIGRARGAAGTRTPARGPAAKAAEERPEDKKVAGKTVAEKTPAAKVTKRRNEATEDVAEIDKRRKTGTSAKPTANAPAPVKSKANEPKPKAKASTQRAGSKSKTTSSPQEVKPKEDAPTLQAVTKPKTALKRTAKDNIEAELAAEFEDRDGAFKFRTHIDDIADEMLNEAFGTARKHLQVASKALKTIEDEAQKKNEEKVCEEEVPPRRSNRRKRVVVDSDDDAESLTSPKKKARTPPRTMKA</sequence>
<proteinExistence type="predicted"/>
<feature type="compositionally biased region" description="Basic and acidic residues" evidence="1">
    <location>
        <begin position="466"/>
        <end position="476"/>
    </location>
</feature>
<dbReference type="Proteomes" id="UP001274830">
    <property type="component" value="Unassembled WGS sequence"/>
</dbReference>
<feature type="compositionally biased region" description="Low complexity" evidence="1">
    <location>
        <begin position="375"/>
        <end position="387"/>
    </location>
</feature>
<evidence type="ECO:0000313" key="3">
    <source>
        <dbReference type="Proteomes" id="UP001274830"/>
    </source>
</evidence>
<dbReference type="GO" id="GO:0016791">
    <property type="term" value="F:phosphatase activity"/>
    <property type="evidence" value="ECO:0007669"/>
    <property type="project" value="TreeGrafter"/>
</dbReference>
<dbReference type="Pfam" id="PF00300">
    <property type="entry name" value="His_Phos_1"/>
    <property type="match status" value="1"/>
</dbReference>
<dbReference type="CDD" id="cd07067">
    <property type="entry name" value="HP_PGM_like"/>
    <property type="match status" value="1"/>
</dbReference>